<evidence type="ECO:0000313" key="2">
    <source>
        <dbReference type="EMBL" id="CAF4537863.1"/>
    </source>
</evidence>
<comment type="caution">
    <text evidence="2">The sequence shown here is derived from an EMBL/GenBank/DDBJ whole genome shotgun (WGS) entry which is preliminary data.</text>
</comment>
<name>A0A8S2Y9S9_9BILA</name>
<evidence type="ECO:0000313" key="3">
    <source>
        <dbReference type="Proteomes" id="UP000682733"/>
    </source>
</evidence>
<proteinExistence type="predicted"/>
<gene>
    <name evidence="1" type="ORF">OVA965_LOCUS45603</name>
    <name evidence="2" type="ORF">TMI583_LOCUS49253</name>
</gene>
<protein>
    <submittedName>
        <fullName evidence="2">Uncharacterized protein</fullName>
    </submittedName>
</protein>
<organism evidence="2 3">
    <name type="scientific">Didymodactylos carnosus</name>
    <dbReference type="NCBI Taxonomy" id="1234261"/>
    <lineage>
        <taxon>Eukaryota</taxon>
        <taxon>Metazoa</taxon>
        <taxon>Spiralia</taxon>
        <taxon>Gnathifera</taxon>
        <taxon>Rotifera</taxon>
        <taxon>Eurotatoria</taxon>
        <taxon>Bdelloidea</taxon>
        <taxon>Philodinida</taxon>
        <taxon>Philodinidae</taxon>
        <taxon>Didymodactylos</taxon>
    </lineage>
</organism>
<sequence length="35" mass="4036">NRKIADDIVQLCLDYGLIQLSAAAYNRERIVEEIE</sequence>
<dbReference type="EMBL" id="CAJOBA010106118">
    <property type="protein sequence ID" value="CAF4537863.1"/>
    <property type="molecule type" value="Genomic_DNA"/>
</dbReference>
<dbReference type="Proteomes" id="UP000682733">
    <property type="component" value="Unassembled WGS sequence"/>
</dbReference>
<feature type="non-terminal residue" evidence="2">
    <location>
        <position position="1"/>
    </location>
</feature>
<dbReference type="AlphaFoldDB" id="A0A8S2Y9S9"/>
<dbReference type="Proteomes" id="UP000677228">
    <property type="component" value="Unassembled WGS sequence"/>
</dbReference>
<accession>A0A8S2Y9S9</accession>
<evidence type="ECO:0000313" key="1">
    <source>
        <dbReference type="EMBL" id="CAF1668449.1"/>
    </source>
</evidence>
<reference evidence="2" key="1">
    <citation type="submission" date="2021-02" db="EMBL/GenBank/DDBJ databases">
        <authorList>
            <person name="Nowell W R."/>
        </authorList>
    </citation>
    <scope>NUCLEOTIDE SEQUENCE</scope>
</reference>
<dbReference type="EMBL" id="CAJNOK010073352">
    <property type="protein sequence ID" value="CAF1668449.1"/>
    <property type="molecule type" value="Genomic_DNA"/>
</dbReference>